<dbReference type="EMBL" id="JAGSOV010000082">
    <property type="protein sequence ID" value="MCO1660403.1"/>
    <property type="molecule type" value="Genomic_DNA"/>
</dbReference>
<reference evidence="2" key="1">
    <citation type="submission" date="2021-04" db="EMBL/GenBank/DDBJ databases">
        <title>Pseudonocardia sp. nov., isolated from sandy soil of mangrove forest.</title>
        <authorList>
            <person name="Zan Z."/>
            <person name="Huang R."/>
            <person name="Liu W."/>
        </authorList>
    </citation>
    <scope>NUCLEOTIDE SEQUENCE</scope>
    <source>
        <strain evidence="2">S2-4</strain>
    </source>
</reference>
<evidence type="ECO:0000256" key="1">
    <source>
        <dbReference type="SAM" id="Phobius"/>
    </source>
</evidence>
<proteinExistence type="predicted"/>
<dbReference type="InterPro" id="IPR009937">
    <property type="entry name" value="Phage_holin_3_6"/>
</dbReference>
<protein>
    <submittedName>
        <fullName evidence="2">Phage holin family protein</fullName>
    </submittedName>
</protein>
<sequence length="146" mass="14491">MSSPHPVESPPEELSTSDLVRRLTEQTRTLVTDEVALAKAEMTAKAKTMGVGAGLAGAGTVLALGGGLTLIAAAVAALALVLPVWAAALIVGVVLVAVGGVLALVAKNRFQAATPPVPEQAIASTKRDVETVKAAAHGGPNNGVTA</sequence>
<keyword evidence="1" id="KW-0812">Transmembrane</keyword>
<organism evidence="2 3">
    <name type="scientific">Pseudonocardia humida</name>
    <dbReference type="NCBI Taxonomy" id="2800819"/>
    <lineage>
        <taxon>Bacteria</taxon>
        <taxon>Bacillati</taxon>
        <taxon>Actinomycetota</taxon>
        <taxon>Actinomycetes</taxon>
        <taxon>Pseudonocardiales</taxon>
        <taxon>Pseudonocardiaceae</taxon>
        <taxon>Pseudonocardia</taxon>
    </lineage>
</organism>
<dbReference type="RefSeq" id="WP_252445893.1">
    <property type="nucleotide sequence ID" value="NZ_JAGSOV010000082.1"/>
</dbReference>
<gene>
    <name evidence="2" type="ORF">KDL28_35625</name>
</gene>
<feature type="transmembrane region" description="Helical" evidence="1">
    <location>
        <begin position="84"/>
        <end position="106"/>
    </location>
</feature>
<evidence type="ECO:0000313" key="3">
    <source>
        <dbReference type="Proteomes" id="UP001165283"/>
    </source>
</evidence>
<feature type="transmembrane region" description="Helical" evidence="1">
    <location>
        <begin position="51"/>
        <end position="78"/>
    </location>
</feature>
<name>A0ABT1ABM3_9PSEU</name>
<keyword evidence="3" id="KW-1185">Reference proteome</keyword>
<accession>A0ABT1ABM3</accession>
<evidence type="ECO:0000313" key="2">
    <source>
        <dbReference type="EMBL" id="MCO1660403.1"/>
    </source>
</evidence>
<comment type="caution">
    <text evidence="2">The sequence shown here is derived from an EMBL/GenBank/DDBJ whole genome shotgun (WGS) entry which is preliminary data.</text>
</comment>
<keyword evidence="1" id="KW-1133">Transmembrane helix</keyword>
<keyword evidence="1" id="KW-0472">Membrane</keyword>
<dbReference type="Pfam" id="PF07332">
    <property type="entry name" value="Phage_holin_3_6"/>
    <property type="match status" value="1"/>
</dbReference>
<dbReference type="Proteomes" id="UP001165283">
    <property type="component" value="Unassembled WGS sequence"/>
</dbReference>